<dbReference type="InterPro" id="IPR006015">
    <property type="entry name" value="Universal_stress_UspA"/>
</dbReference>
<dbReference type="PANTHER" id="PTHR31964">
    <property type="entry name" value="ADENINE NUCLEOTIDE ALPHA HYDROLASES-LIKE SUPERFAMILY PROTEIN"/>
    <property type="match status" value="1"/>
</dbReference>
<gene>
    <name evidence="2" type="primary">PARPA_02557.1 scaffold 4843</name>
</gene>
<protein>
    <recommendedName>
        <fullName evidence="1">UspA domain-containing protein</fullName>
    </recommendedName>
</protein>
<organism evidence="2 3">
    <name type="scientific">Parasitella parasitica</name>
    <dbReference type="NCBI Taxonomy" id="35722"/>
    <lineage>
        <taxon>Eukaryota</taxon>
        <taxon>Fungi</taxon>
        <taxon>Fungi incertae sedis</taxon>
        <taxon>Mucoromycota</taxon>
        <taxon>Mucoromycotina</taxon>
        <taxon>Mucoromycetes</taxon>
        <taxon>Mucorales</taxon>
        <taxon>Mucorineae</taxon>
        <taxon>Mucoraceae</taxon>
        <taxon>Parasitella</taxon>
    </lineage>
</organism>
<dbReference type="Gene3D" id="3.40.50.620">
    <property type="entry name" value="HUPs"/>
    <property type="match status" value="1"/>
</dbReference>
<dbReference type="AlphaFoldDB" id="A0A0B7MVF3"/>
<keyword evidence="3" id="KW-1185">Reference proteome</keyword>
<dbReference type="STRING" id="35722.A0A0B7MVF3"/>
<dbReference type="PRINTS" id="PR01438">
    <property type="entry name" value="UNVRSLSTRESS"/>
</dbReference>
<evidence type="ECO:0000313" key="2">
    <source>
        <dbReference type="EMBL" id="CEP09102.1"/>
    </source>
</evidence>
<reference evidence="2 3" key="1">
    <citation type="submission" date="2014-09" db="EMBL/GenBank/DDBJ databases">
        <authorList>
            <person name="Ellenberger Sabrina"/>
        </authorList>
    </citation>
    <scope>NUCLEOTIDE SEQUENCE [LARGE SCALE GENOMIC DNA]</scope>
    <source>
        <strain evidence="2 3">CBS 412.66</strain>
    </source>
</reference>
<dbReference type="Pfam" id="PF00582">
    <property type="entry name" value="Usp"/>
    <property type="match status" value="1"/>
</dbReference>
<evidence type="ECO:0000259" key="1">
    <source>
        <dbReference type="Pfam" id="PF00582"/>
    </source>
</evidence>
<dbReference type="EMBL" id="LN721083">
    <property type="protein sequence ID" value="CEP09102.1"/>
    <property type="molecule type" value="Genomic_DNA"/>
</dbReference>
<dbReference type="SUPFAM" id="SSF52402">
    <property type="entry name" value="Adenine nucleotide alpha hydrolases-like"/>
    <property type="match status" value="1"/>
</dbReference>
<accession>A0A0B7MVF3</accession>
<feature type="domain" description="UspA" evidence="1">
    <location>
        <begin position="9"/>
        <end position="174"/>
    </location>
</feature>
<dbReference type="InterPro" id="IPR006016">
    <property type="entry name" value="UspA"/>
</dbReference>
<dbReference type="PANTHER" id="PTHR31964:SF113">
    <property type="entry name" value="USPA DOMAIN-CONTAINING PROTEIN"/>
    <property type="match status" value="1"/>
</dbReference>
<dbReference type="OrthoDB" id="843225at2759"/>
<name>A0A0B7MVF3_9FUNG</name>
<evidence type="ECO:0000313" key="3">
    <source>
        <dbReference type="Proteomes" id="UP000054107"/>
    </source>
</evidence>
<sequence length="178" mass="19451">MALSITEKRRVAIAYDGSEDAQRLFDWSVKNIIRPDSDHIILLSAVKRDDKTSGAGLFAKKETSPPKAEDLPMLSTTVSKVNEAIEKTENTPQGQTARQRLEAMSHNLNQTNISSEVHILWGEAKALIPRFTEAHKVDLLIVGSRGLGAVKSVFLGSVSDTCLKECPCPVLVVRNATV</sequence>
<dbReference type="InterPro" id="IPR014729">
    <property type="entry name" value="Rossmann-like_a/b/a_fold"/>
</dbReference>
<dbReference type="Proteomes" id="UP000054107">
    <property type="component" value="Unassembled WGS sequence"/>
</dbReference>
<dbReference type="CDD" id="cd23659">
    <property type="entry name" value="USP_At3g01520-like"/>
    <property type="match status" value="1"/>
</dbReference>
<proteinExistence type="predicted"/>